<accession>A0A9P0CG19</accession>
<dbReference type="FunFam" id="2.60.40.10:FF:000129">
    <property type="entry name" value="CLUMA_CG018772, isoform A"/>
    <property type="match status" value="1"/>
</dbReference>
<dbReference type="PANTHER" id="PTHR23279:SF4">
    <property type="entry name" value="DEFECTIVE PROBOSCIS EXTENSION RESPONSE 2, ISOFORM F-RELATED"/>
    <property type="match status" value="1"/>
</dbReference>
<dbReference type="PANTHER" id="PTHR23279">
    <property type="entry name" value="DEFECTIVE PROBOSCIS EXTENSION RESPONSE DPR -RELATED"/>
    <property type="match status" value="1"/>
</dbReference>
<dbReference type="GO" id="GO:0050808">
    <property type="term" value="P:synapse organization"/>
    <property type="evidence" value="ECO:0007669"/>
    <property type="project" value="TreeGrafter"/>
</dbReference>
<dbReference type="GO" id="GO:0032589">
    <property type="term" value="C:neuron projection membrane"/>
    <property type="evidence" value="ECO:0007669"/>
    <property type="project" value="TreeGrafter"/>
</dbReference>
<keyword evidence="3" id="KW-1185">Reference proteome</keyword>
<organism evidence="2 3">
    <name type="scientific">Psylliodes chrysocephalus</name>
    <dbReference type="NCBI Taxonomy" id="3402493"/>
    <lineage>
        <taxon>Eukaryota</taxon>
        <taxon>Metazoa</taxon>
        <taxon>Ecdysozoa</taxon>
        <taxon>Arthropoda</taxon>
        <taxon>Hexapoda</taxon>
        <taxon>Insecta</taxon>
        <taxon>Pterygota</taxon>
        <taxon>Neoptera</taxon>
        <taxon>Endopterygota</taxon>
        <taxon>Coleoptera</taxon>
        <taxon>Polyphaga</taxon>
        <taxon>Cucujiformia</taxon>
        <taxon>Chrysomeloidea</taxon>
        <taxon>Chrysomelidae</taxon>
        <taxon>Galerucinae</taxon>
        <taxon>Alticini</taxon>
        <taxon>Psylliodes</taxon>
    </lineage>
</organism>
<evidence type="ECO:0000313" key="3">
    <source>
        <dbReference type="Proteomes" id="UP001153636"/>
    </source>
</evidence>
<dbReference type="Pfam" id="PF00047">
    <property type="entry name" value="ig"/>
    <property type="match status" value="1"/>
</dbReference>
<protein>
    <recommendedName>
        <fullName evidence="1">Ig-like domain-containing protein</fullName>
    </recommendedName>
</protein>
<evidence type="ECO:0000259" key="1">
    <source>
        <dbReference type="PROSITE" id="PS50835"/>
    </source>
</evidence>
<dbReference type="EMBL" id="OV651825">
    <property type="protein sequence ID" value="CAH1102837.1"/>
    <property type="molecule type" value="Genomic_DNA"/>
</dbReference>
<dbReference type="InterPro" id="IPR036179">
    <property type="entry name" value="Ig-like_dom_sf"/>
</dbReference>
<name>A0A9P0CG19_9CUCU</name>
<dbReference type="InterPro" id="IPR007110">
    <property type="entry name" value="Ig-like_dom"/>
</dbReference>
<proteinExistence type="predicted"/>
<dbReference type="InterPro" id="IPR013783">
    <property type="entry name" value="Ig-like_fold"/>
</dbReference>
<dbReference type="OrthoDB" id="190835at2759"/>
<feature type="domain" description="Ig-like" evidence="1">
    <location>
        <begin position="134"/>
        <end position="216"/>
    </location>
</feature>
<gene>
    <name evidence="2" type="ORF">PSYICH_LOCUS3953</name>
</gene>
<sequence length="216" mass="24687">MKYAKKGVAEVLLEILESDDFFIDCVLYESASDNEEHDFVTEVEEVNDIITDNEYPESNVLEDSAGTNDVLCDQHVSWIRKRDLHILTAGILTYTSDQRFQVIRPDKSDNWTLQIKFPQIRDSGIYECQVNTEPKMSLPFRLNVIEAKARILGPTDLHVKAGSSITLTCLISQGPHDLGTVFWYKGENILETSHQRFTNDADYTSRLTIEVRIILD</sequence>
<dbReference type="PROSITE" id="PS50835">
    <property type="entry name" value="IG_LIKE"/>
    <property type="match status" value="1"/>
</dbReference>
<dbReference type="InterPro" id="IPR013151">
    <property type="entry name" value="Immunoglobulin_dom"/>
</dbReference>
<dbReference type="InterPro" id="IPR037448">
    <property type="entry name" value="Zig-8"/>
</dbReference>
<evidence type="ECO:0000313" key="2">
    <source>
        <dbReference type="EMBL" id="CAH1102837.1"/>
    </source>
</evidence>
<dbReference type="AlphaFoldDB" id="A0A9P0CG19"/>
<dbReference type="SUPFAM" id="SSF48726">
    <property type="entry name" value="Immunoglobulin"/>
    <property type="match status" value="2"/>
</dbReference>
<dbReference type="Gene3D" id="2.60.40.10">
    <property type="entry name" value="Immunoglobulins"/>
    <property type="match status" value="2"/>
</dbReference>
<reference evidence="2" key="1">
    <citation type="submission" date="2022-01" db="EMBL/GenBank/DDBJ databases">
        <authorList>
            <person name="King R."/>
        </authorList>
    </citation>
    <scope>NUCLEOTIDE SEQUENCE</scope>
</reference>
<dbReference type="Proteomes" id="UP001153636">
    <property type="component" value="Chromosome 13"/>
</dbReference>